<evidence type="ECO:0000259" key="1">
    <source>
        <dbReference type="Pfam" id="PF08241"/>
    </source>
</evidence>
<dbReference type="EMBL" id="FWXV01000006">
    <property type="protein sequence ID" value="SMD20716.1"/>
    <property type="molecule type" value="Genomic_DNA"/>
</dbReference>
<dbReference type="Gene3D" id="3.40.50.150">
    <property type="entry name" value="Vaccinia Virus protein VP39"/>
    <property type="match status" value="1"/>
</dbReference>
<feature type="domain" description="Methyltransferase type 11" evidence="1">
    <location>
        <begin position="193"/>
        <end position="286"/>
    </location>
</feature>
<dbReference type="Pfam" id="PF08241">
    <property type="entry name" value="Methyltransf_11"/>
    <property type="match status" value="1"/>
</dbReference>
<gene>
    <name evidence="2" type="ORF">SAMN05661093_06555</name>
</gene>
<dbReference type="Proteomes" id="UP000192674">
    <property type="component" value="Unassembled WGS sequence"/>
</dbReference>
<dbReference type="AlphaFoldDB" id="A0A1W2FGA9"/>
<dbReference type="NCBIfam" id="NF041255">
    <property type="entry name" value="mycofact_MftM"/>
    <property type="match status" value="1"/>
</dbReference>
<evidence type="ECO:0000313" key="2">
    <source>
        <dbReference type="EMBL" id="SMD20716.1"/>
    </source>
</evidence>
<dbReference type="GO" id="GO:0008757">
    <property type="term" value="F:S-adenosylmethionine-dependent methyltransferase activity"/>
    <property type="evidence" value="ECO:0007669"/>
    <property type="project" value="InterPro"/>
</dbReference>
<keyword evidence="3" id="KW-1185">Reference proteome</keyword>
<dbReference type="GO" id="GO:0032259">
    <property type="term" value="P:methylation"/>
    <property type="evidence" value="ECO:0007669"/>
    <property type="project" value="UniProtKB-KW"/>
</dbReference>
<evidence type="ECO:0000313" key="3">
    <source>
        <dbReference type="Proteomes" id="UP000192674"/>
    </source>
</evidence>
<keyword evidence="2" id="KW-0808">Transferase</keyword>
<name>A0A1W2FGA9_KIBAR</name>
<organism evidence="2 3">
    <name type="scientific">Kibdelosporangium aridum</name>
    <dbReference type="NCBI Taxonomy" id="2030"/>
    <lineage>
        <taxon>Bacteria</taxon>
        <taxon>Bacillati</taxon>
        <taxon>Actinomycetota</taxon>
        <taxon>Actinomycetes</taxon>
        <taxon>Pseudonocardiales</taxon>
        <taxon>Pseudonocardiaceae</taxon>
        <taxon>Kibdelosporangium</taxon>
    </lineage>
</organism>
<accession>A0A1W2FGA9</accession>
<proteinExistence type="predicted"/>
<sequence>MHWRRLPSRYLRCAPVWAGWNLARRAARGTDRTMTTSAKAELPMLTMDPLASGPDQDDLVQVVREDPAARPQRVPPIVRTEHFCLRRCDRRLEVSHWLKPEQLDADIGGLLVDELFAPGWLTGASVFERVFIGVARSTGDDPLQSWITFYENTLARIHEYWRVPQRDPRQSWIADGAHVLQRVLRLVPAGEVLDLGSCLGFLPLLLVERAQNTVTASNISSGAVRLLAAVAARRRTPLRTLVCDAAFVPLPDDAVDTVTVIHLLEHLDDQEGHHVLREAVRLARHRVIVAVGSHHESNAARQPVRGFSRDRLIEMGMRTGMRFDAEEFDGGWLVIHVG</sequence>
<protein>
    <submittedName>
        <fullName evidence="2">Methyltransferase domain-containing protein</fullName>
    </submittedName>
</protein>
<dbReference type="SUPFAM" id="SSF53335">
    <property type="entry name" value="S-adenosyl-L-methionine-dependent methyltransferases"/>
    <property type="match status" value="1"/>
</dbReference>
<keyword evidence="2" id="KW-0489">Methyltransferase</keyword>
<dbReference type="InterPro" id="IPR029063">
    <property type="entry name" value="SAM-dependent_MTases_sf"/>
</dbReference>
<reference evidence="2 3" key="1">
    <citation type="submission" date="2017-04" db="EMBL/GenBank/DDBJ databases">
        <authorList>
            <person name="Afonso C.L."/>
            <person name="Miller P.J."/>
            <person name="Scott M.A."/>
            <person name="Spackman E."/>
            <person name="Goraichik I."/>
            <person name="Dimitrov K.M."/>
            <person name="Suarez D.L."/>
            <person name="Swayne D.E."/>
        </authorList>
    </citation>
    <scope>NUCLEOTIDE SEQUENCE [LARGE SCALE GENOMIC DNA]</scope>
    <source>
        <strain evidence="2 3">DSM 43828</strain>
    </source>
</reference>
<dbReference type="InterPro" id="IPR013216">
    <property type="entry name" value="Methyltransf_11"/>
</dbReference>